<keyword evidence="1" id="KW-0560">Oxidoreductase</keyword>
<dbReference type="GO" id="GO:0016491">
    <property type="term" value="F:oxidoreductase activity"/>
    <property type="evidence" value="ECO:0007669"/>
    <property type="project" value="UniProtKB-KW"/>
</dbReference>
<feature type="active site" evidence="3">
    <location>
        <position position="199"/>
    </location>
</feature>
<evidence type="ECO:0000256" key="1">
    <source>
        <dbReference type="ARBA" id="ARBA00023002"/>
    </source>
</evidence>
<dbReference type="GO" id="GO:0051287">
    <property type="term" value="F:NAD binding"/>
    <property type="evidence" value="ECO:0007669"/>
    <property type="project" value="InterPro"/>
</dbReference>
<sequence length="319" mass="33175">MICWPRRLPRARPKPTFPTCSRCSTNWRDRCVMADPVPTVGLFGLGLIGSAVARRLCAAGFPVVGHDPDASRCAELAGLGGRAGAPRDVWQSDVVFSCVFDTGQLAELIRTAPDCRAVLVSVSTCDPDQMPGLAGQAAAKGITLIEAPVSGTSRALAEGTALLILAGDPGAADRIAPVLDAVAMARRHVGPIGNGNRAKLAINLVLGLNRAALAEGLVFAEKLGLDAERFLDLARASAAQSAVMDSKGAKMARREFSPQGRIAQSAKDFTLILDGAAAAGQGLPFARTYLQMMQAALAAGEGDLDNAAVLLPISRSRPE</sequence>
<dbReference type="SUPFAM" id="SSF48179">
    <property type="entry name" value="6-phosphogluconate dehydrogenase C-terminal domain-like"/>
    <property type="match status" value="1"/>
</dbReference>
<organism evidence="6 7">
    <name type="scientific">Pseudooceanicola lipolyticus</name>
    <dbReference type="NCBI Taxonomy" id="2029104"/>
    <lineage>
        <taxon>Bacteria</taxon>
        <taxon>Pseudomonadati</taxon>
        <taxon>Pseudomonadota</taxon>
        <taxon>Alphaproteobacteria</taxon>
        <taxon>Rhodobacterales</taxon>
        <taxon>Paracoccaceae</taxon>
        <taxon>Pseudooceanicola</taxon>
    </lineage>
</organism>
<feature type="domain" description="3-hydroxyisobutyrate dehydrogenase-like NAD-binding" evidence="5">
    <location>
        <begin position="193"/>
        <end position="310"/>
    </location>
</feature>
<dbReference type="GO" id="GO:0050661">
    <property type="term" value="F:NADP binding"/>
    <property type="evidence" value="ECO:0007669"/>
    <property type="project" value="InterPro"/>
</dbReference>
<dbReference type="AlphaFoldDB" id="A0A2M8J2P9"/>
<protein>
    <submittedName>
        <fullName evidence="6">NAD(P)-dependent oxidoreductase</fullName>
    </submittedName>
</protein>
<dbReference type="PANTHER" id="PTHR43060">
    <property type="entry name" value="3-HYDROXYISOBUTYRATE DEHYDROGENASE-LIKE 1, MITOCHONDRIAL-RELATED"/>
    <property type="match status" value="1"/>
</dbReference>
<reference evidence="6 7" key="1">
    <citation type="journal article" date="2018" name="Int. J. Syst. Evol. Microbiol.">
        <title>Pseudooceanicola lipolyticus sp. nov., a marine alphaproteobacterium, reclassification of Oceanicola flagellatus as Pseudooceanicola flagellatus comb. nov. and emended description of the genus Pseudooceanicola.</title>
        <authorList>
            <person name="Huang M.-M."/>
            <person name="Guo L.-L."/>
            <person name="Wu Y.-H."/>
            <person name="Lai Q.-L."/>
            <person name="Shao Z.-Z."/>
            <person name="Wang C.-S."/>
            <person name="Wu M."/>
            <person name="Xu X.-W."/>
        </authorList>
    </citation>
    <scope>NUCLEOTIDE SEQUENCE [LARGE SCALE GENOMIC DNA]</scope>
    <source>
        <strain evidence="6 7">157</strain>
    </source>
</reference>
<dbReference type="EMBL" id="PGTB01000023">
    <property type="protein sequence ID" value="PJE37062.1"/>
    <property type="molecule type" value="Genomic_DNA"/>
</dbReference>
<dbReference type="PIRSF" id="PIRSF000103">
    <property type="entry name" value="HIBADH"/>
    <property type="match status" value="1"/>
</dbReference>
<dbReference type="SUPFAM" id="SSF51735">
    <property type="entry name" value="NAD(P)-binding Rossmann-fold domains"/>
    <property type="match status" value="1"/>
</dbReference>
<evidence type="ECO:0000259" key="5">
    <source>
        <dbReference type="Pfam" id="PF14833"/>
    </source>
</evidence>
<dbReference type="Gene3D" id="3.40.50.720">
    <property type="entry name" value="NAD(P)-binding Rossmann-like Domain"/>
    <property type="match status" value="1"/>
</dbReference>
<dbReference type="InterPro" id="IPR008927">
    <property type="entry name" value="6-PGluconate_DH-like_C_sf"/>
</dbReference>
<dbReference type="Pfam" id="PF03446">
    <property type="entry name" value="NAD_binding_2"/>
    <property type="match status" value="1"/>
</dbReference>
<dbReference type="Pfam" id="PF14833">
    <property type="entry name" value="NAD_binding_11"/>
    <property type="match status" value="1"/>
</dbReference>
<evidence type="ECO:0000313" key="6">
    <source>
        <dbReference type="EMBL" id="PJE37062.1"/>
    </source>
</evidence>
<dbReference type="InterPro" id="IPR036291">
    <property type="entry name" value="NAD(P)-bd_dom_sf"/>
</dbReference>
<name>A0A2M8J2P9_9RHOB</name>
<dbReference type="PANTHER" id="PTHR43060:SF15">
    <property type="entry name" value="3-HYDROXYISOBUTYRATE DEHYDROGENASE-LIKE 1, MITOCHONDRIAL-RELATED"/>
    <property type="match status" value="1"/>
</dbReference>
<proteinExistence type="predicted"/>
<feature type="domain" description="6-phosphogluconate dehydrogenase NADP-binding" evidence="4">
    <location>
        <begin position="39"/>
        <end position="186"/>
    </location>
</feature>
<dbReference type="InterPro" id="IPR013328">
    <property type="entry name" value="6PGD_dom2"/>
</dbReference>
<dbReference type="InterPro" id="IPR015815">
    <property type="entry name" value="HIBADH-related"/>
</dbReference>
<evidence type="ECO:0000256" key="3">
    <source>
        <dbReference type="PIRSR" id="PIRSR000103-1"/>
    </source>
</evidence>
<comment type="caution">
    <text evidence="6">The sequence shown here is derived from an EMBL/GenBank/DDBJ whole genome shotgun (WGS) entry which is preliminary data.</text>
</comment>
<dbReference type="InterPro" id="IPR029154">
    <property type="entry name" value="HIBADH-like_NADP-bd"/>
</dbReference>
<evidence type="ECO:0000259" key="4">
    <source>
        <dbReference type="Pfam" id="PF03446"/>
    </source>
</evidence>
<dbReference type="OrthoDB" id="9812907at2"/>
<evidence type="ECO:0000256" key="2">
    <source>
        <dbReference type="ARBA" id="ARBA00023027"/>
    </source>
</evidence>
<keyword evidence="2" id="KW-0520">NAD</keyword>
<dbReference type="Proteomes" id="UP000231553">
    <property type="component" value="Unassembled WGS sequence"/>
</dbReference>
<dbReference type="Gene3D" id="1.10.1040.10">
    <property type="entry name" value="N-(1-d-carboxylethyl)-l-norvaline Dehydrogenase, domain 2"/>
    <property type="match status" value="1"/>
</dbReference>
<dbReference type="InterPro" id="IPR006115">
    <property type="entry name" value="6PGDH_NADP-bd"/>
</dbReference>
<gene>
    <name evidence="6" type="ORF">CVM52_08900</name>
</gene>
<evidence type="ECO:0000313" key="7">
    <source>
        <dbReference type="Proteomes" id="UP000231553"/>
    </source>
</evidence>
<keyword evidence="7" id="KW-1185">Reference proteome</keyword>
<accession>A0A2M8J2P9</accession>